<dbReference type="OrthoDB" id="9785372at2"/>
<evidence type="ECO:0000259" key="1">
    <source>
        <dbReference type="Pfam" id="PF13460"/>
    </source>
</evidence>
<dbReference type="GO" id="GO:0016646">
    <property type="term" value="F:oxidoreductase activity, acting on the CH-NH group of donors, NAD or NADP as acceptor"/>
    <property type="evidence" value="ECO:0007669"/>
    <property type="project" value="TreeGrafter"/>
</dbReference>
<dbReference type="SUPFAM" id="SSF51735">
    <property type="entry name" value="NAD(P)-binding Rossmann-fold domains"/>
    <property type="match status" value="1"/>
</dbReference>
<dbReference type="InterPro" id="IPR016040">
    <property type="entry name" value="NAD(P)-bd_dom"/>
</dbReference>
<evidence type="ECO:0000313" key="2">
    <source>
        <dbReference type="EMBL" id="RSL33110.1"/>
    </source>
</evidence>
<proteinExistence type="predicted"/>
<dbReference type="CDD" id="cd05244">
    <property type="entry name" value="BVR-B_like_SDR_a"/>
    <property type="match status" value="1"/>
</dbReference>
<feature type="domain" description="NAD(P)-binding" evidence="1">
    <location>
        <begin position="7"/>
        <end position="196"/>
    </location>
</feature>
<accession>A0A3R9QTJ2</accession>
<evidence type="ECO:0000313" key="3">
    <source>
        <dbReference type="Proteomes" id="UP000275076"/>
    </source>
</evidence>
<dbReference type="InterPro" id="IPR051606">
    <property type="entry name" value="Polyketide_Oxido-like"/>
</dbReference>
<organism evidence="2 3">
    <name type="scientific">Salibacterium salarium</name>
    <dbReference type="NCBI Taxonomy" id="284579"/>
    <lineage>
        <taxon>Bacteria</taxon>
        <taxon>Bacillati</taxon>
        <taxon>Bacillota</taxon>
        <taxon>Bacilli</taxon>
        <taxon>Bacillales</taxon>
        <taxon>Bacillaceae</taxon>
    </lineage>
</organism>
<dbReference type="Gene3D" id="3.40.50.720">
    <property type="entry name" value="NAD(P)-binding Rossmann-like Domain"/>
    <property type="match status" value="1"/>
</dbReference>
<protein>
    <submittedName>
        <fullName evidence="2">NAD(P)-dependent oxidoreductase</fullName>
    </submittedName>
</protein>
<name>A0A3R9QTJ2_9BACI</name>
<comment type="caution">
    <text evidence="2">The sequence shown here is derived from an EMBL/GenBank/DDBJ whole genome shotgun (WGS) entry which is preliminary data.</text>
</comment>
<sequence>MNIGIIGATGKAGDFILKEAKDRGYDVTAIVRNPSKLEHNVNTLEHDIFTLTRDDLSSFDVVLNAFGTAPDQEQPHIDAGRVLSDALQGTKTRLFIVGGAASLYVDDDKTTQLIDTPDFPDEIKPMARGQVKNLDALQNTSNLTWTFLSPAVEFDPAGTRTGSYQKGNDHLFTNADGDSYISYADYAIAVVDEIENKQHINERFTVVGERN</sequence>
<keyword evidence="3" id="KW-1185">Reference proteome</keyword>
<dbReference type="InterPro" id="IPR036291">
    <property type="entry name" value="NAD(P)-bd_dom_sf"/>
</dbReference>
<dbReference type="Proteomes" id="UP000275076">
    <property type="component" value="Unassembled WGS sequence"/>
</dbReference>
<gene>
    <name evidence="2" type="ORF">D7Z54_12460</name>
</gene>
<dbReference type="RefSeq" id="WP_125556174.1">
    <property type="nucleotide sequence ID" value="NZ_RBVX01000010.1"/>
</dbReference>
<dbReference type="Pfam" id="PF13460">
    <property type="entry name" value="NAD_binding_10"/>
    <property type="match status" value="1"/>
</dbReference>
<dbReference type="AlphaFoldDB" id="A0A3R9QTJ2"/>
<dbReference type="PANTHER" id="PTHR43355:SF2">
    <property type="entry name" value="FLAVIN REDUCTASE (NADPH)"/>
    <property type="match status" value="1"/>
</dbReference>
<reference evidence="2 3" key="1">
    <citation type="submission" date="2018-10" db="EMBL/GenBank/DDBJ databases">
        <title>Draft genome sequence of Bacillus salarius IM0101, isolated from a hypersaline soil in Inner Mongolia, China.</title>
        <authorList>
            <person name="Yamprayoonswat W."/>
            <person name="Boonvisut S."/>
            <person name="Jumpathong W."/>
            <person name="Sittihan S."/>
            <person name="Ruangsuj P."/>
            <person name="Wanthongcharoen S."/>
            <person name="Thongpramul N."/>
            <person name="Pimmason S."/>
            <person name="Yu B."/>
            <person name="Yasawong M."/>
        </authorList>
    </citation>
    <scope>NUCLEOTIDE SEQUENCE [LARGE SCALE GENOMIC DNA]</scope>
    <source>
        <strain evidence="2 3">IM0101</strain>
    </source>
</reference>
<dbReference type="EMBL" id="RBVX01000010">
    <property type="protein sequence ID" value="RSL33110.1"/>
    <property type="molecule type" value="Genomic_DNA"/>
</dbReference>
<dbReference type="PANTHER" id="PTHR43355">
    <property type="entry name" value="FLAVIN REDUCTASE (NADPH)"/>
    <property type="match status" value="1"/>
</dbReference>